<dbReference type="AlphaFoldDB" id="A0AA38PE76"/>
<keyword evidence="2" id="KW-1185">Reference proteome</keyword>
<accession>A0AA38PE76</accession>
<evidence type="ECO:0000313" key="1">
    <source>
        <dbReference type="EMBL" id="KAJ3841091.1"/>
    </source>
</evidence>
<reference evidence="1" key="1">
    <citation type="submission" date="2022-08" db="EMBL/GenBank/DDBJ databases">
        <authorList>
            <consortium name="DOE Joint Genome Institute"/>
            <person name="Min B."/>
            <person name="Riley R."/>
            <person name="Sierra-Patev S."/>
            <person name="Naranjo-Ortiz M."/>
            <person name="Looney B."/>
            <person name="Konkel Z."/>
            <person name="Slot J.C."/>
            <person name="Sakamoto Y."/>
            <person name="Steenwyk J.L."/>
            <person name="Rokas A."/>
            <person name="Carro J."/>
            <person name="Camarero S."/>
            <person name="Ferreira P."/>
            <person name="Molpeceres G."/>
            <person name="Ruiz-Duenas F.J."/>
            <person name="Serrano A."/>
            <person name="Henrissat B."/>
            <person name="Drula E."/>
            <person name="Hughes K.W."/>
            <person name="Mata J.L."/>
            <person name="Ishikawa N.K."/>
            <person name="Vargas-Isla R."/>
            <person name="Ushijima S."/>
            <person name="Smith C.A."/>
            <person name="Ahrendt S."/>
            <person name="Andreopoulos W."/>
            <person name="He G."/>
            <person name="Labutti K."/>
            <person name="Lipzen A."/>
            <person name="Ng V."/>
            <person name="Sandor L."/>
            <person name="Barry K."/>
            <person name="Martinez A.T."/>
            <person name="Xiao Y."/>
            <person name="Gibbons J.G."/>
            <person name="Terashima K."/>
            <person name="Hibbett D.S."/>
            <person name="Grigoriev I.V."/>
        </authorList>
    </citation>
    <scope>NUCLEOTIDE SEQUENCE</scope>
    <source>
        <strain evidence="1">TFB9207</strain>
    </source>
</reference>
<dbReference type="EMBL" id="MU806052">
    <property type="protein sequence ID" value="KAJ3841091.1"/>
    <property type="molecule type" value="Genomic_DNA"/>
</dbReference>
<proteinExistence type="predicted"/>
<organism evidence="1 2">
    <name type="scientific">Lentinula raphanica</name>
    <dbReference type="NCBI Taxonomy" id="153919"/>
    <lineage>
        <taxon>Eukaryota</taxon>
        <taxon>Fungi</taxon>
        <taxon>Dikarya</taxon>
        <taxon>Basidiomycota</taxon>
        <taxon>Agaricomycotina</taxon>
        <taxon>Agaricomycetes</taxon>
        <taxon>Agaricomycetidae</taxon>
        <taxon>Agaricales</taxon>
        <taxon>Marasmiineae</taxon>
        <taxon>Omphalotaceae</taxon>
        <taxon>Lentinula</taxon>
    </lineage>
</organism>
<sequence>MFTESLPGSSPFLSFPRELRDQIYDSLLYAPIGSLSPSVPGHLIDVSERHTVTRPKLDWKWQTHASRGSCFGILYTCRQTYTEVVECFERQQKLGGMSFELDVILVGITNPERSLWTYWTDEIWPTWIVLPLCTYPEGLNASSLISVDLNPKCKNLDVSLRLQSELTIRWSANGGLSKIVRNLFTMLARFLLYGPAGLYRNTDTNHVWSIDTLSVNLSSVESFTDPLYNNQIHTVPIEILTDSVMRLKFFLDVLCSAGALSDRVRLVRFSVEGVLENEWLIDREKTMSPTMKDDWAFYGWVIDRDVEEEMRRLHNFQPRTFEMALTRRKRWHLPWSLTSCCRVQ</sequence>
<dbReference type="Proteomes" id="UP001163846">
    <property type="component" value="Unassembled WGS sequence"/>
</dbReference>
<evidence type="ECO:0000313" key="2">
    <source>
        <dbReference type="Proteomes" id="UP001163846"/>
    </source>
</evidence>
<comment type="caution">
    <text evidence="1">The sequence shown here is derived from an EMBL/GenBank/DDBJ whole genome shotgun (WGS) entry which is preliminary data.</text>
</comment>
<protein>
    <submittedName>
        <fullName evidence="1">Uncharacterized protein</fullName>
    </submittedName>
</protein>
<gene>
    <name evidence="1" type="ORF">F5878DRAFT_611220</name>
</gene>
<name>A0AA38PE76_9AGAR</name>